<evidence type="ECO:0000256" key="1">
    <source>
        <dbReference type="SAM" id="MobiDB-lite"/>
    </source>
</evidence>
<name>A0A0L0BZI9_LUCCU</name>
<proteinExistence type="predicted"/>
<dbReference type="EMBL" id="JRES01001119">
    <property type="protein sequence ID" value="KNC25381.1"/>
    <property type="molecule type" value="Genomic_DNA"/>
</dbReference>
<protein>
    <submittedName>
        <fullName evidence="2">Uncharacterized protein</fullName>
    </submittedName>
</protein>
<evidence type="ECO:0000313" key="3">
    <source>
        <dbReference type="Proteomes" id="UP000037069"/>
    </source>
</evidence>
<dbReference type="OrthoDB" id="10395208at2759"/>
<dbReference type="AlphaFoldDB" id="A0A0L0BZI9"/>
<comment type="caution">
    <text evidence="2">The sequence shown here is derived from an EMBL/GenBank/DDBJ whole genome shotgun (WGS) entry which is preliminary data.</text>
</comment>
<gene>
    <name evidence="2" type="ORF">FF38_07581</name>
</gene>
<evidence type="ECO:0000313" key="2">
    <source>
        <dbReference type="EMBL" id="KNC25381.1"/>
    </source>
</evidence>
<reference evidence="2 3" key="1">
    <citation type="journal article" date="2015" name="Nat. Commun.">
        <title>Lucilia cuprina genome unlocks parasitic fly biology to underpin future interventions.</title>
        <authorList>
            <person name="Anstead C.A."/>
            <person name="Korhonen P.K."/>
            <person name="Young N.D."/>
            <person name="Hall R.S."/>
            <person name="Jex A.R."/>
            <person name="Murali S.C."/>
            <person name="Hughes D.S."/>
            <person name="Lee S.F."/>
            <person name="Perry T."/>
            <person name="Stroehlein A.J."/>
            <person name="Ansell B.R."/>
            <person name="Breugelmans B."/>
            <person name="Hofmann A."/>
            <person name="Qu J."/>
            <person name="Dugan S."/>
            <person name="Lee S.L."/>
            <person name="Chao H."/>
            <person name="Dinh H."/>
            <person name="Han Y."/>
            <person name="Doddapaneni H.V."/>
            <person name="Worley K.C."/>
            <person name="Muzny D.M."/>
            <person name="Ioannidis P."/>
            <person name="Waterhouse R.M."/>
            <person name="Zdobnov E.M."/>
            <person name="James P.J."/>
            <person name="Bagnall N.H."/>
            <person name="Kotze A.C."/>
            <person name="Gibbs R.A."/>
            <person name="Richards S."/>
            <person name="Batterham P."/>
            <person name="Gasser R.B."/>
        </authorList>
    </citation>
    <scope>NUCLEOTIDE SEQUENCE [LARGE SCALE GENOMIC DNA]</scope>
    <source>
        <strain evidence="2 3">LS</strain>
        <tissue evidence="2">Full body</tissue>
    </source>
</reference>
<sequence length="129" mass="15124">MQKVCLLQKQTYTYMEKTTNSEQELRNKLKELQQKLEQITAQKETKTRISEENSVGSNDAENDEQITNPNESEVIISPIEMGSTQLYGKNYEEDMVHLKDNIYCRKIVYDSALGSSFFQLRVFLNWKPF</sequence>
<keyword evidence="3" id="KW-1185">Reference proteome</keyword>
<feature type="region of interest" description="Disordered" evidence="1">
    <location>
        <begin position="41"/>
        <end position="72"/>
    </location>
</feature>
<feature type="compositionally biased region" description="Polar residues" evidence="1">
    <location>
        <begin position="52"/>
        <end position="71"/>
    </location>
</feature>
<organism evidence="2 3">
    <name type="scientific">Lucilia cuprina</name>
    <name type="common">Green bottle fly</name>
    <name type="synonym">Australian sheep blowfly</name>
    <dbReference type="NCBI Taxonomy" id="7375"/>
    <lineage>
        <taxon>Eukaryota</taxon>
        <taxon>Metazoa</taxon>
        <taxon>Ecdysozoa</taxon>
        <taxon>Arthropoda</taxon>
        <taxon>Hexapoda</taxon>
        <taxon>Insecta</taxon>
        <taxon>Pterygota</taxon>
        <taxon>Neoptera</taxon>
        <taxon>Endopterygota</taxon>
        <taxon>Diptera</taxon>
        <taxon>Brachycera</taxon>
        <taxon>Muscomorpha</taxon>
        <taxon>Oestroidea</taxon>
        <taxon>Calliphoridae</taxon>
        <taxon>Luciliinae</taxon>
        <taxon>Lucilia</taxon>
    </lineage>
</organism>
<accession>A0A0L0BZI9</accession>
<dbReference type="Proteomes" id="UP000037069">
    <property type="component" value="Unassembled WGS sequence"/>
</dbReference>